<protein>
    <submittedName>
        <fullName evidence="2">Uncharacterized protein</fullName>
    </submittedName>
</protein>
<keyword evidence="1" id="KW-1133">Transmembrane helix</keyword>
<organism evidence="2 3">
    <name type="scientific">Mediterraneibacter hominis</name>
    <dbReference type="NCBI Taxonomy" id="2763054"/>
    <lineage>
        <taxon>Bacteria</taxon>
        <taxon>Bacillati</taxon>
        <taxon>Bacillota</taxon>
        <taxon>Clostridia</taxon>
        <taxon>Lachnospirales</taxon>
        <taxon>Lachnospiraceae</taxon>
        <taxon>Mediterraneibacter</taxon>
    </lineage>
</organism>
<dbReference type="EMBL" id="JACOPF010000001">
    <property type="protein sequence ID" value="MBC5687819.1"/>
    <property type="molecule type" value="Genomic_DNA"/>
</dbReference>
<evidence type="ECO:0000256" key="1">
    <source>
        <dbReference type="SAM" id="Phobius"/>
    </source>
</evidence>
<dbReference type="Proteomes" id="UP000652477">
    <property type="component" value="Unassembled WGS sequence"/>
</dbReference>
<proteinExistence type="predicted"/>
<evidence type="ECO:0000313" key="3">
    <source>
        <dbReference type="Proteomes" id="UP000652477"/>
    </source>
</evidence>
<accession>A0A923LGY2</accession>
<evidence type="ECO:0000313" key="2">
    <source>
        <dbReference type="EMBL" id="MBC5687819.1"/>
    </source>
</evidence>
<dbReference type="AlphaFoldDB" id="A0A923LGY2"/>
<keyword evidence="3" id="KW-1185">Reference proteome</keyword>
<name>A0A923LGY2_9FIRM</name>
<comment type="caution">
    <text evidence="2">The sequence shown here is derived from an EMBL/GenBank/DDBJ whole genome shotgun (WGS) entry which is preliminary data.</text>
</comment>
<dbReference type="RefSeq" id="WP_186874480.1">
    <property type="nucleotide sequence ID" value="NZ_JACOPF010000001.1"/>
</dbReference>
<reference evidence="2" key="1">
    <citation type="submission" date="2020-08" db="EMBL/GenBank/DDBJ databases">
        <title>Genome public.</title>
        <authorList>
            <person name="Liu C."/>
            <person name="Sun Q."/>
        </authorList>
    </citation>
    <scope>NUCLEOTIDE SEQUENCE</scope>
    <source>
        <strain evidence="2">NSJ-55</strain>
    </source>
</reference>
<feature type="transmembrane region" description="Helical" evidence="1">
    <location>
        <begin position="88"/>
        <end position="107"/>
    </location>
</feature>
<feature type="transmembrane region" description="Helical" evidence="1">
    <location>
        <begin position="56"/>
        <end position="82"/>
    </location>
</feature>
<gene>
    <name evidence="2" type="ORF">H8S37_02555</name>
</gene>
<feature type="transmembrane region" description="Helical" evidence="1">
    <location>
        <begin position="6"/>
        <end position="31"/>
    </location>
</feature>
<keyword evidence="1" id="KW-0472">Membrane</keyword>
<sequence>MKWALLLFIIIVIKVILGKGLMLGLILLTVWGKGVSIKKNPVEWDKFFMSINEVFLNSYIIVLYCISTVLSSCVAYLLFHVFGFQYPLFKTSILAIICMGISGMRYNKKGKQVIKEKLNKVKKSVIKEEIENI</sequence>
<keyword evidence="1" id="KW-0812">Transmembrane</keyword>